<keyword evidence="5" id="KW-0411">Iron-sulfur</keyword>
<feature type="domain" description="B12-binding" evidence="6">
    <location>
        <begin position="1"/>
        <end position="149"/>
    </location>
</feature>
<dbReference type="NCBIfam" id="TIGR04385">
    <property type="entry name" value="B12_rSAM_cofa1"/>
    <property type="match status" value="1"/>
</dbReference>
<name>A0A953M3G7_9BACT</name>
<evidence type="ECO:0000313" key="9">
    <source>
        <dbReference type="Proteomes" id="UP000705867"/>
    </source>
</evidence>
<dbReference type="Pfam" id="PF02310">
    <property type="entry name" value="B12-binding"/>
    <property type="match status" value="1"/>
</dbReference>
<evidence type="ECO:0000256" key="2">
    <source>
        <dbReference type="ARBA" id="ARBA00022691"/>
    </source>
</evidence>
<dbReference type="CDD" id="cd01335">
    <property type="entry name" value="Radical_SAM"/>
    <property type="match status" value="1"/>
</dbReference>
<dbReference type="Gene3D" id="3.80.30.20">
    <property type="entry name" value="tm_1862 like domain"/>
    <property type="match status" value="1"/>
</dbReference>
<evidence type="ECO:0000259" key="7">
    <source>
        <dbReference type="PROSITE" id="PS51918"/>
    </source>
</evidence>
<evidence type="ECO:0000256" key="4">
    <source>
        <dbReference type="ARBA" id="ARBA00023004"/>
    </source>
</evidence>
<evidence type="ECO:0000313" key="8">
    <source>
        <dbReference type="EMBL" id="MBZ0158269.1"/>
    </source>
</evidence>
<dbReference type="PROSITE" id="PS51918">
    <property type="entry name" value="RADICAL_SAM"/>
    <property type="match status" value="1"/>
</dbReference>
<dbReference type="InterPro" id="IPR006158">
    <property type="entry name" value="Cobalamin-bd"/>
</dbReference>
<dbReference type="InterPro" id="IPR051198">
    <property type="entry name" value="BchE-like"/>
</dbReference>
<dbReference type="InterPro" id="IPR006638">
    <property type="entry name" value="Elp3/MiaA/NifB-like_rSAM"/>
</dbReference>
<evidence type="ECO:0000259" key="6">
    <source>
        <dbReference type="PROSITE" id="PS51332"/>
    </source>
</evidence>
<dbReference type="PROSITE" id="PS51332">
    <property type="entry name" value="B12_BINDING"/>
    <property type="match status" value="1"/>
</dbReference>
<dbReference type="PANTHER" id="PTHR43409">
    <property type="entry name" value="ANAEROBIC MAGNESIUM-PROTOPORPHYRIN IX MONOMETHYL ESTER CYCLASE-RELATED"/>
    <property type="match status" value="1"/>
</dbReference>
<organism evidence="8 9">
    <name type="scientific">Candidatus Nitrobium versatile</name>
    <dbReference type="NCBI Taxonomy" id="2884831"/>
    <lineage>
        <taxon>Bacteria</taxon>
        <taxon>Pseudomonadati</taxon>
        <taxon>Nitrospirota</taxon>
        <taxon>Nitrospiria</taxon>
        <taxon>Nitrospirales</taxon>
        <taxon>Nitrospiraceae</taxon>
        <taxon>Candidatus Nitrobium</taxon>
    </lineage>
</organism>
<protein>
    <submittedName>
        <fullName evidence="8">B12 lower ligand biosynthesis radical SAM protein BzaD</fullName>
    </submittedName>
</protein>
<evidence type="ECO:0000256" key="1">
    <source>
        <dbReference type="ARBA" id="ARBA00001966"/>
    </source>
</evidence>
<comment type="cofactor">
    <cofactor evidence="1">
        <name>[4Fe-4S] cluster</name>
        <dbReference type="ChEBI" id="CHEBI:49883"/>
    </cofactor>
</comment>
<reference evidence="8" key="2">
    <citation type="submission" date="2021-08" db="EMBL/GenBank/DDBJ databases">
        <authorList>
            <person name="Dalcin Martins P."/>
        </authorList>
    </citation>
    <scope>NUCLEOTIDE SEQUENCE</scope>
    <source>
        <strain evidence="8">MAG_39</strain>
    </source>
</reference>
<dbReference type="EMBL" id="JAIOIV010000147">
    <property type="protein sequence ID" value="MBZ0158269.1"/>
    <property type="molecule type" value="Genomic_DNA"/>
</dbReference>
<gene>
    <name evidence="8" type="primary">bzaD</name>
    <name evidence="8" type="ORF">K8I29_18900</name>
</gene>
<sequence length="440" mass="49878">MRILLVQTPSVEGPSQERVYPIGIVTLAGRLRNRGHDLMLLDMNVEQDPFGTLKERLLEFHPEVVGVSLRNIDPLGNKTASLVPSFFVAVRMISSLLPRASIIAGGTGFSLFPERLMRELPEIRYGFVGEAEISFPLLLSSLDNPPRLKGLCWRKGGTIRMAPPSRDFDMNLYLPPDRSLLDPSRYLSLNSYVPAIGIETKRGCPFGCSYCVYPKLQGRKMRCRPAAAVVNEMEALHKEYGIESFHFTDPVLNIPRGHLEEICREILRRKLKVRWDGFMREDQLNEQNVALYEKAGCECFSFSPDGLCSEALKTLGKKMKETDVLKAAELVARTDVLSVYHFMVNVPGETTETVEKGARLLDRIYELHSGKRNLGTVVLNNIRILPGTPLEAQAREQGVLRPGADLLYPTYYNPPPFETLRYRLETMHFCKNTFMWQEIQ</sequence>
<keyword evidence="3" id="KW-0479">Metal-binding</keyword>
<dbReference type="Proteomes" id="UP000705867">
    <property type="component" value="Unassembled WGS sequence"/>
</dbReference>
<dbReference type="SUPFAM" id="SSF102114">
    <property type="entry name" value="Radical SAM enzymes"/>
    <property type="match status" value="1"/>
</dbReference>
<dbReference type="SFLD" id="SFLDG01082">
    <property type="entry name" value="B12-binding_domain_containing"/>
    <property type="match status" value="1"/>
</dbReference>
<evidence type="ECO:0000256" key="3">
    <source>
        <dbReference type="ARBA" id="ARBA00022723"/>
    </source>
</evidence>
<dbReference type="SMART" id="SM00729">
    <property type="entry name" value="Elp3"/>
    <property type="match status" value="1"/>
</dbReference>
<keyword evidence="2" id="KW-0949">S-adenosyl-L-methionine</keyword>
<dbReference type="Pfam" id="PF04055">
    <property type="entry name" value="Radical_SAM"/>
    <property type="match status" value="1"/>
</dbReference>
<dbReference type="AlphaFoldDB" id="A0A953M3G7"/>
<dbReference type="Gene3D" id="3.40.50.280">
    <property type="entry name" value="Cobalamin-binding domain"/>
    <property type="match status" value="1"/>
</dbReference>
<dbReference type="InterPro" id="IPR023404">
    <property type="entry name" value="rSAM_horseshoe"/>
</dbReference>
<dbReference type="InterPro" id="IPR030837">
    <property type="entry name" value="BzaD-like"/>
</dbReference>
<dbReference type="GO" id="GO:0005829">
    <property type="term" value="C:cytosol"/>
    <property type="evidence" value="ECO:0007669"/>
    <property type="project" value="TreeGrafter"/>
</dbReference>
<dbReference type="SFLD" id="SFLDS00029">
    <property type="entry name" value="Radical_SAM"/>
    <property type="match status" value="1"/>
</dbReference>
<accession>A0A953M3G7</accession>
<dbReference type="GO" id="GO:0031419">
    <property type="term" value="F:cobalamin binding"/>
    <property type="evidence" value="ECO:0007669"/>
    <property type="project" value="InterPro"/>
</dbReference>
<feature type="domain" description="Radical SAM core" evidence="7">
    <location>
        <begin position="190"/>
        <end position="423"/>
    </location>
</feature>
<dbReference type="PANTHER" id="PTHR43409:SF16">
    <property type="entry name" value="SLR0320 PROTEIN"/>
    <property type="match status" value="1"/>
</dbReference>
<dbReference type="InterPro" id="IPR034466">
    <property type="entry name" value="Methyltransferase_Class_B"/>
</dbReference>
<dbReference type="InterPro" id="IPR007197">
    <property type="entry name" value="rSAM"/>
</dbReference>
<dbReference type="GO" id="GO:0046872">
    <property type="term" value="F:metal ion binding"/>
    <property type="evidence" value="ECO:0007669"/>
    <property type="project" value="UniProtKB-KW"/>
</dbReference>
<evidence type="ECO:0000256" key="5">
    <source>
        <dbReference type="ARBA" id="ARBA00023014"/>
    </source>
</evidence>
<reference evidence="8" key="1">
    <citation type="journal article" date="2021" name="bioRxiv">
        <title>Unraveling nitrogen, sulfur and carbon metabolic pathways and microbial community transcriptional responses to substrate deprivation and toxicity stresses in a bioreactor mimicking anoxic brackish coastal sediment conditions.</title>
        <authorList>
            <person name="Martins P.D."/>
            <person name="Echeveste M.J."/>
            <person name="Arshad A."/>
            <person name="Kurth J."/>
            <person name="Ouboter H."/>
            <person name="Jetten M.S.M."/>
            <person name="Welte C.U."/>
        </authorList>
    </citation>
    <scope>NUCLEOTIDE SEQUENCE</scope>
    <source>
        <strain evidence="8">MAG_39</strain>
    </source>
</reference>
<comment type="caution">
    <text evidence="8">The sequence shown here is derived from an EMBL/GenBank/DDBJ whole genome shotgun (WGS) entry which is preliminary data.</text>
</comment>
<dbReference type="SFLD" id="SFLDG01123">
    <property type="entry name" value="methyltransferase_(Class_B)"/>
    <property type="match status" value="1"/>
</dbReference>
<dbReference type="GO" id="GO:0051539">
    <property type="term" value="F:4 iron, 4 sulfur cluster binding"/>
    <property type="evidence" value="ECO:0007669"/>
    <property type="project" value="UniProtKB-KW"/>
</dbReference>
<dbReference type="InterPro" id="IPR058240">
    <property type="entry name" value="rSAM_sf"/>
</dbReference>
<dbReference type="GO" id="GO:0003824">
    <property type="term" value="F:catalytic activity"/>
    <property type="evidence" value="ECO:0007669"/>
    <property type="project" value="InterPro"/>
</dbReference>
<proteinExistence type="predicted"/>
<keyword evidence="4" id="KW-0408">Iron</keyword>